<evidence type="ECO:0000313" key="2">
    <source>
        <dbReference type="Proteomes" id="UP000887159"/>
    </source>
</evidence>
<gene>
    <name evidence="1" type="ORF">TNCV_3412931</name>
</gene>
<protein>
    <submittedName>
        <fullName evidence="1">Uncharacterized protein</fullName>
    </submittedName>
</protein>
<keyword evidence="2" id="KW-1185">Reference proteome</keyword>
<comment type="caution">
    <text evidence="1">The sequence shown here is derived from an EMBL/GenBank/DDBJ whole genome shotgun (WGS) entry which is preliminary data.</text>
</comment>
<reference evidence="1" key="1">
    <citation type="submission" date="2020-08" db="EMBL/GenBank/DDBJ databases">
        <title>Multicomponent nature underlies the extraordinary mechanical properties of spider dragline silk.</title>
        <authorList>
            <person name="Kono N."/>
            <person name="Nakamura H."/>
            <person name="Mori M."/>
            <person name="Yoshida Y."/>
            <person name="Ohtoshi R."/>
            <person name="Malay A.D."/>
            <person name="Moran D.A.P."/>
            <person name="Tomita M."/>
            <person name="Numata K."/>
            <person name="Arakawa K."/>
        </authorList>
    </citation>
    <scope>NUCLEOTIDE SEQUENCE</scope>
</reference>
<dbReference type="Proteomes" id="UP000887159">
    <property type="component" value="Unassembled WGS sequence"/>
</dbReference>
<organism evidence="1 2">
    <name type="scientific">Trichonephila clavipes</name>
    <name type="common">Golden silk orbweaver</name>
    <name type="synonym">Nephila clavipes</name>
    <dbReference type="NCBI Taxonomy" id="2585209"/>
    <lineage>
        <taxon>Eukaryota</taxon>
        <taxon>Metazoa</taxon>
        <taxon>Ecdysozoa</taxon>
        <taxon>Arthropoda</taxon>
        <taxon>Chelicerata</taxon>
        <taxon>Arachnida</taxon>
        <taxon>Araneae</taxon>
        <taxon>Araneomorphae</taxon>
        <taxon>Entelegynae</taxon>
        <taxon>Araneoidea</taxon>
        <taxon>Nephilidae</taxon>
        <taxon>Trichonephila</taxon>
    </lineage>
</organism>
<proteinExistence type="predicted"/>
<evidence type="ECO:0000313" key="1">
    <source>
        <dbReference type="EMBL" id="GFX93930.1"/>
    </source>
</evidence>
<dbReference type="EMBL" id="BMAU01021176">
    <property type="protein sequence ID" value="GFX93930.1"/>
    <property type="molecule type" value="Genomic_DNA"/>
</dbReference>
<accession>A0A8X6RP65</accession>
<dbReference type="AlphaFoldDB" id="A0A8X6RP65"/>
<name>A0A8X6RP65_TRICX</name>
<sequence length="69" mass="8603">MNYEFEHYFEFEHYSEFERYWSRRCHFPTRYRLPCHPESCGSPVVKISDHDRHVMSSSPVPLKIRRVRR</sequence>